<feature type="region of interest" description="Disordered" evidence="1">
    <location>
        <begin position="1"/>
        <end position="33"/>
    </location>
</feature>
<reference evidence="2 3" key="1">
    <citation type="submission" date="2018-11" db="EMBL/GenBank/DDBJ databases">
        <title>Haplotype-resolved cattle genomes.</title>
        <authorList>
            <person name="Low W.Y."/>
            <person name="Tearle R."/>
            <person name="Bickhart D.M."/>
            <person name="Rosen B.D."/>
            <person name="Koren S."/>
            <person name="Rhie A."/>
            <person name="Hiendleder S."/>
            <person name="Phillippy A.M."/>
            <person name="Smith T.P.L."/>
            <person name="Williams J.L."/>
        </authorList>
    </citation>
    <scope>NUCLEOTIDE SEQUENCE [LARGE SCALE GENOMIC DNA]</scope>
</reference>
<evidence type="ECO:0000256" key="1">
    <source>
        <dbReference type="SAM" id="MobiDB-lite"/>
    </source>
</evidence>
<name>A0A4W2G2G2_BOBOX</name>
<dbReference type="PANTHER" id="PTHR15123:SF5">
    <property type="entry name" value="SECRETED AND TRANSMEMBRANE PROTEIN 1"/>
    <property type="match status" value="1"/>
</dbReference>
<sequence length="306" mass="33504">MSTVWVKQRHGEASRRAEGRPIQPSPADGNPRPCTSLTWVSDLRCIDSESFPPPPFLAPPWNHHSVLNAAAQTCAQTGCSCRRGGAGYQVAGSVPKTSKEDEGPLKTHPCPAGRADVSIHSPHSQDVLGPLVVGGLHECSEWNLGQPQLHQGCGFCVEGQASHDELQHLQCLLPHQHLPESEPHGTLEAHLQCKAPRRPRQDEWDLWVLEGEAYLITDKAQDTQAGLYKWSLQGRQVNTEITTLTVVGEQGGVGGIDPQELRFFAVKSAEQLGRNDSCPPEVPRAMEMRPEEDFHPAPPTPQLCHL</sequence>
<dbReference type="Ensembl" id="ENSBIXT00005021627.1">
    <property type="protein sequence ID" value="ENSBIXP00005012318.1"/>
    <property type="gene ID" value="ENSBIXG00005006351.1"/>
</dbReference>
<gene>
    <name evidence="2" type="primary">LOC113877593</name>
</gene>
<dbReference type="GO" id="GO:0006955">
    <property type="term" value="P:immune response"/>
    <property type="evidence" value="ECO:0007669"/>
    <property type="project" value="InterPro"/>
</dbReference>
<dbReference type="Proteomes" id="UP000429181">
    <property type="component" value="Chromosome 19"/>
</dbReference>
<dbReference type="AlphaFoldDB" id="A0A4W2G2G2"/>
<organism evidence="2 3">
    <name type="scientific">Bos indicus x Bos taurus</name>
    <name type="common">Hybrid cattle</name>
    <dbReference type="NCBI Taxonomy" id="30522"/>
    <lineage>
        <taxon>Eukaryota</taxon>
        <taxon>Metazoa</taxon>
        <taxon>Chordata</taxon>
        <taxon>Craniata</taxon>
        <taxon>Vertebrata</taxon>
        <taxon>Euteleostomi</taxon>
        <taxon>Mammalia</taxon>
        <taxon>Eutheria</taxon>
        <taxon>Laurasiatheria</taxon>
        <taxon>Artiodactyla</taxon>
        <taxon>Ruminantia</taxon>
        <taxon>Pecora</taxon>
        <taxon>Bovidae</taxon>
        <taxon>Bovinae</taxon>
        <taxon>Bos</taxon>
    </lineage>
</organism>
<accession>A0A4W2G2G2</accession>
<feature type="compositionally biased region" description="Basic and acidic residues" evidence="1">
    <location>
        <begin position="9"/>
        <end position="19"/>
    </location>
</feature>
<reference evidence="2" key="2">
    <citation type="submission" date="2025-08" db="UniProtKB">
        <authorList>
            <consortium name="Ensembl"/>
        </authorList>
    </citation>
    <scope>IDENTIFICATION</scope>
</reference>
<evidence type="ECO:0000313" key="3">
    <source>
        <dbReference type="Proteomes" id="UP000429181"/>
    </source>
</evidence>
<dbReference type="InterPro" id="IPR033231">
    <property type="entry name" value="SECTM1"/>
</dbReference>
<protein>
    <submittedName>
        <fullName evidence="2">Secreted and transmembrane protein 1-like</fullName>
    </submittedName>
</protein>
<dbReference type="PANTHER" id="PTHR15123">
    <property type="entry name" value="SECRETED AND TRANSMEMBRANE PROTEIN 1"/>
    <property type="match status" value="1"/>
</dbReference>
<evidence type="ECO:0000313" key="2">
    <source>
        <dbReference type="Ensembl" id="ENSBIXP00005012318.1"/>
    </source>
</evidence>
<proteinExistence type="predicted"/>
<dbReference type="GO" id="GO:0005125">
    <property type="term" value="F:cytokine activity"/>
    <property type="evidence" value="ECO:0007669"/>
    <property type="project" value="InterPro"/>
</dbReference>
<dbReference type="GO" id="GO:0016020">
    <property type="term" value="C:membrane"/>
    <property type="evidence" value="ECO:0007669"/>
    <property type="project" value="TreeGrafter"/>
</dbReference>